<organism evidence="3 4">
    <name type="scientific">Tolypothrix tenuis PCC 7101</name>
    <dbReference type="NCBI Taxonomy" id="231146"/>
    <lineage>
        <taxon>Bacteria</taxon>
        <taxon>Bacillati</taxon>
        <taxon>Cyanobacteriota</taxon>
        <taxon>Cyanophyceae</taxon>
        <taxon>Nostocales</taxon>
        <taxon>Tolypothrichaceae</taxon>
        <taxon>Tolypothrix</taxon>
    </lineage>
</organism>
<reference evidence="3 4" key="1">
    <citation type="submission" date="2017-06" db="EMBL/GenBank/DDBJ databases">
        <title>Genome sequencing of cyanobaciteial culture collection at National Institute for Environmental Studies (NIES).</title>
        <authorList>
            <person name="Hirose Y."/>
            <person name="Shimura Y."/>
            <person name="Fujisawa T."/>
            <person name="Nakamura Y."/>
            <person name="Kawachi M."/>
        </authorList>
    </citation>
    <scope>NUCLEOTIDE SEQUENCE [LARGE SCALE GENOMIC DNA]</scope>
    <source>
        <strain evidence="3 4">NIES-37</strain>
    </source>
</reference>
<dbReference type="KEGG" id="ttq:NIES37_28720"/>
<keyword evidence="1" id="KW-0175">Coiled coil</keyword>
<dbReference type="AlphaFoldDB" id="A0A1Z4MZK1"/>
<evidence type="ECO:0000256" key="2">
    <source>
        <dbReference type="SAM" id="MobiDB-lite"/>
    </source>
</evidence>
<proteinExistence type="predicted"/>
<dbReference type="RefSeq" id="WP_096576661.1">
    <property type="nucleotide sequence ID" value="NZ_CAWNJS010000001.1"/>
</dbReference>
<evidence type="ECO:0000313" key="3">
    <source>
        <dbReference type="EMBL" id="BAY98894.1"/>
    </source>
</evidence>
<dbReference type="Proteomes" id="UP000218785">
    <property type="component" value="Chromosome"/>
</dbReference>
<feature type="compositionally biased region" description="Basic residues" evidence="2">
    <location>
        <begin position="102"/>
        <end position="112"/>
    </location>
</feature>
<accession>A0A1Z4MZK1</accession>
<sequence>MARQKRGSPILEKALRRIGGMRWINQTLDFGNGLNLTEYDSRIQSLQTELSNYNNLLSTLDEMAARIAQSEEELSSYSEKMLMSVATNYGKDSVQYTQAGGKLRKSSSRRSKKSEPSSEGTVTALNGANNNGKQNSVVLP</sequence>
<feature type="compositionally biased region" description="Polar residues" evidence="2">
    <location>
        <begin position="120"/>
        <end position="140"/>
    </location>
</feature>
<gene>
    <name evidence="3" type="ORF">NIES37_28720</name>
</gene>
<evidence type="ECO:0000313" key="4">
    <source>
        <dbReference type="Proteomes" id="UP000218785"/>
    </source>
</evidence>
<evidence type="ECO:0000256" key="1">
    <source>
        <dbReference type="SAM" id="Coils"/>
    </source>
</evidence>
<keyword evidence="4" id="KW-1185">Reference proteome</keyword>
<dbReference type="EMBL" id="AP018248">
    <property type="protein sequence ID" value="BAY98894.1"/>
    <property type="molecule type" value="Genomic_DNA"/>
</dbReference>
<feature type="coiled-coil region" evidence="1">
    <location>
        <begin position="36"/>
        <end position="80"/>
    </location>
</feature>
<protein>
    <submittedName>
        <fullName evidence="3">Uncharacterized protein</fullName>
    </submittedName>
</protein>
<feature type="region of interest" description="Disordered" evidence="2">
    <location>
        <begin position="96"/>
        <end position="140"/>
    </location>
</feature>
<name>A0A1Z4MZK1_9CYAN</name>